<feature type="domain" description="PpiC" evidence="8">
    <location>
        <begin position="298"/>
        <end position="405"/>
    </location>
</feature>
<dbReference type="InterPro" id="IPR027304">
    <property type="entry name" value="Trigger_fact/SurA_dom_sf"/>
</dbReference>
<evidence type="ECO:0000313" key="10">
    <source>
        <dbReference type="Proteomes" id="UP000070617"/>
    </source>
</evidence>
<evidence type="ECO:0000256" key="5">
    <source>
        <dbReference type="ARBA" id="ARBA00023235"/>
    </source>
</evidence>
<evidence type="ECO:0000256" key="2">
    <source>
        <dbReference type="ARBA" id="ARBA00013194"/>
    </source>
</evidence>
<accession>A0A133NFQ1</accession>
<comment type="caution">
    <text evidence="9">The sequence shown here is derived from an EMBL/GenBank/DDBJ whole genome shotgun (WGS) entry which is preliminary data.</text>
</comment>
<dbReference type="InterPro" id="IPR046357">
    <property type="entry name" value="PPIase_dom_sf"/>
</dbReference>
<keyword evidence="7" id="KW-1133">Transmembrane helix</keyword>
<dbReference type="RefSeq" id="WP_060793580.1">
    <property type="nucleotide sequence ID" value="NZ_KQ956526.1"/>
</dbReference>
<keyword evidence="3" id="KW-0732">Signal</keyword>
<evidence type="ECO:0000256" key="1">
    <source>
        <dbReference type="ARBA" id="ARBA00000971"/>
    </source>
</evidence>
<dbReference type="PATRIC" id="fig|134605.3.peg.768"/>
<dbReference type="Gene3D" id="3.10.50.40">
    <property type="match status" value="1"/>
</dbReference>
<dbReference type="Pfam" id="PF00639">
    <property type="entry name" value="Rotamase"/>
    <property type="match status" value="1"/>
</dbReference>
<protein>
    <recommendedName>
        <fullName evidence="2">peptidylprolyl isomerase</fullName>
        <ecNumber evidence="2">5.2.1.8</ecNumber>
    </recommendedName>
</protein>
<dbReference type="AlphaFoldDB" id="A0A133NFQ1"/>
<keyword evidence="7" id="KW-0812">Transmembrane</keyword>
<keyword evidence="10" id="KW-1185">Reference proteome</keyword>
<evidence type="ECO:0000313" key="9">
    <source>
        <dbReference type="EMBL" id="KXA15126.1"/>
    </source>
</evidence>
<dbReference type="InterPro" id="IPR050245">
    <property type="entry name" value="PrsA_foldase"/>
</dbReference>
<dbReference type="PANTHER" id="PTHR47245:SF1">
    <property type="entry name" value="FOLDASE PROTEIN PRSA"/>
    <property type="match status" value="1"/>
</dbReference>
<evidence type="ECO:0000256" key="3">
    <source>
        <dbReference type="ARBA" id="ARBA00022729"/>
    </source>
</evidence>
<dbReference type="PANTHER" id="PTHR47245">
    <property type="entry name" value="PEPTIDYLPROLYL ISOMERASE"/>
    <property type="match status" value="1"/>
</dbReference>
<feature type="transmembrane region" description="Helical" evidence="7">
    <location>
        <begin position="12"/>
        <end position="30"/>
    </location>
</feature>
<dbReference type="EC" id="5.2.1.8" evidence="2"/>
<dbReference type="EMBL" id="LRPX01000031">
    <property type="protein sequence ID" value="KXA15126.1"/>
    <property type="molecule type" value="Genomic_DNA"/>
</dbReference>
<reference evidence="10" key="1">
    <citation type="submission" date="2016-01" db="EMBL/GenBank/DDBJ databases">
        <authorList>
            <person name="Mitreva M."/>
            <person name="Pepin K.H."/>
            <person name="Mihindukulasuriya K.A."/>
            <person name="Fulton R."/>
            <person name="Fronick C."/>
            <person name="O'Laughlin M."/>
            <person name="Miner T."/>
            <person name="Herter B."/>
            <person name="Rosa B.A."/>
            <person name="Cordes M."/>
            <person name="Tomlinson C."/>
            <person name="Wollam A."/>
            <person name="Palsikar V.B."/>
            <person name="Mardis E.R."/>
            <person name="Wilson R.K."/>
        </authorList>
    </citation>
    <scope>NUCLEOTIDE SEQUENCE [LARGE SCALE GENOMIC DNA]</scope>
    <source>
        <strain evidence="10">CMW8396</strain>
    </source>
</reference>
<dbReference type="PROSITE" id="PS50198">
    <property type="entry name" value="PPIC_PPIASE_2"/>
    <property type="match status" value="1"/>
</dbReference>
<gene>
    <name evidence="9" type="ORF">HMPREF3206_00768</name>
</gene>
<dbReference type="SUPFAM" id="SSF54534">
    <property type="entry name" value="FKBP-like"/>
    <property type="match status" value="1"/>
</dbReference>
<keyword evidence="5 6" id="KW-0413">Isomerase</keyword>
<dbReference type="GO" id="GO:0003755">
    <property type="term" value="F:peptidyl-prolyl cis-trans isomerase activity"/>
    <property type="evidence" value="ECO:0007669"/>
    <property type="project" value="UniProtKB-KW"/>
</dbReference>
<evidence type="ECO:0000256" key="6">
    <source>
        <dbReference type="PROSITE-ProRule" id="PRU00278"/>
    </source>
</evidence>
<dbReference type="Gene3D" id="1.10.4030.10">
    <property type="entry name" value="Porin chaperone SurA, peptide-binding domain"/>
    <property type="match status" value="1"/>
</dbReference>
<dbReference type="STRING" id="134605.HMPREF3206_00768"/>
<dbReference type="InterPro" id="IPR000297">
    <property type="entry name" value="PPIase_PpiC"/>
</dbReference>
<evidence type="ECO:0000256" key="4">
    <source>
        <dbReference type="ARBA" id="ARBA00023110"/>
    </source>
</evidence>
<organism evidence="9 10">
    <name type="scientific">Fusobacterium equinum</name>
    <dbReference type="NCBI Taxonomy" id="134605"/>
    <lineage>
        <taxon>Bacteria</taxon>
        <taxon>Fusobacteriati</taxon>
        <taxon>Fusobacteriota</taxon>
        <taxon>Fusobacteriia</taxon>
        <taxon>Fusobacteriales</taxon>
        <taxon>Fusobacteriaceae</taxon>
        <taxon>Fusobacterium</taxon>
    </lineage>
</organism>
<keyword evidence="4 6" id="KW-0697">Rotamase</keyword>
<evidence type="ECO:0000256" key="7">
    <source>
        <dbReference type="SAM" id="Phobius"/>
    </source>
</evidence>
<comment type="catalytic activity">
    <reaction evidence="1">
        <text>[protein]-peptidylproline (omega=180) = [protein]-peptidylproline (omega=0)</text>
        <dbReference type="Rhea" id="RHEA:16237"/>
        <dbReference type="Rhea" id="RHEA-COMP:10747"/>
        <dbReference type="Rhea" id="RHEA-COMP:10748"/>
        <dbReference type="ChEBI" id="CHEBI:83833"/>
        <dbReference type="ChEBI" id="CHEBI:83834"/>
        <dbReference type="EC" id="5.2.1.8"/>
    </reaction>
</comment>
<sequence>MAIRKFRKIMKPVIFIVAIAMIGSGAWLTFTNLLQHHSAGETQYAYQLNGEKVSKVKIAREENNLMERLNKMGQGKTSKELISLIAFQKVINDELTLQLAEDMKIKVPSSEIKEEYEKIENSIGNKEQFKRMLSVQGYSKKSFKAMLEENLLLQKVMEKFAEEAKKSGKDGNLLFQEALAKKRNEMKIDKLSPEYEKLQLKVVEEKDGFKITNVDMADRVTQLMLMTGEEEAKVTEEVKKQFEEGIAFAKKAQEKGVLISKDLPINVQLAEYGKAFFEKLKSEVKIDEVELSRFFQANHNRYNQHASIDVDVAVLKIVPSKEDIAAIEKKAEETLKSLKKENFAKIGADLQKKSPETVIYEELGWFEKGAMVKEFEEAAFSSKEAQIYPKVISTQFGKHLLYIQEVQENKVKAAHILFREVASQASIDKSLKEAESIKEKLDKKEVTFETLKNINKNLLFAHTFTGVDKSGVIQGFVTDKALVDTMYAAEMNKVQIYSDDYAKKAGIIYLFSKTKQEEDKIVSLEDVQNRVRDEYRSWRAQQELQKIMN</sequence>
<keyword evidence="7" id="KW-0472">Membrane</keyword>
<evidence type="ECO:0000259" key="8">
    <source>
        <dbReference type="PROSITE" id="PS50198"/>
    </source>
</evidence>
<proteinExistence type="predicted"/>
<dbReference type="Pfam" id="PF13624">
    <property type="entry name" value="SurA_N_3"/>
    <property type="match status" value="1"/>
</dbReference>
<name>A0A133NFQ1_9FUSO</name>
<dbReference type="Proteomes" id="UP000070617">
    <property type="component" value="Unassembled WGS sequence"/>
</dbReference>
<dbReference type="SUPFAM" id="SSF109998">
    <property type="entry name" value="Triger factor/SurA peptide-binding domain-like"/>
    <property type="match status" value="1"/>
</dbReference>